<dbReference type="Pfam" id="PF04239">
    <property type="entry name" value="DUF421"/>
    <property type="match status" value="1"/>
</dbReference>
<evidence type="ECO:0000256" key="5">
    <source>
        <dbReference type="ARBA" id="ARBA00022989"/>
    </source>
</evidence>
<keyword evidence="3" id="KW-1003">Cell membrane</keyword>
<dbReference type="GO" id="GO:0005886">
    <property type="term" value="C:plasma membrane"/>
    <property type="evidence" value="ECO:0007669"/>
    <property type="project" value="UniProtKB-SubCell"/>
</dbReference>
<organism evidence="10 11">
    <name type="scientific">Izhakiella capsodis</name>
    <dbReference type="NCBI Taxonomy" id="1367852"/>
    <lineage>
        <taxon>Bacteria</taxon>
        <taxon>Pseudomonadati</taxon>
        <taxon>Pseudomonadota</taxon>
        <taxon>Gammaproteobacteria</taxon>
        <taxon>Enterobacterales</taxon>
        <taxon>Erwiniaceae</taxon>
        <taxon>Izhakiella</taxon>
    </lineage>
</organism>
<dbReference type="AlphaFoldDB" id="A0A1I4ZQZ9"/>
<feature type="transmembrane region" description="Helical" evidence="7">
    <location>
        <begin position="59"/>
        <end position="79"/>
    </location>
</feature>
<dbReference type="InterPro" id="IPR023090">
    <property type="entry name" value="UPF0702_alpha/beta_dom_sf"/>
</dbReference>
<evidence type="ECO:0000313" key="10">
    <source>
        <dbReference type="EMBL" id="SFN52705.1"/>
    </source>
</evidence>
<gene>
    <name evidence="10" type="ORF">SAMN05216516_109107</name>
</gene>
<evidence type="ECO:0000256" key="6">
    <source>
        <dbReference type="ARBA" id="ARBA00023136"/>
    </source>
</evidence>
<evidence type="ECO:0000256" key="1">
    <source>
        <dbReference type="ARBA" id="ARBA00004651"/>
    </source>
</evidence>
<feature type="transmembrane region" description="Helical" evidence="7">
    <location>
        <begin position="6"/>
        <end position="24"/>
    </location>
</feature>
<comment type="subcellular location">
    <subcellularLocation>
        <location evidence="1">Cell membrane</location>
        <topology evidence="1">Multi-pass membrane protein</topology>
    </subcellularLocation>
</comment>
<keyword evidence="5 7" id="KW-1133">Transmembrane helix</keyword>
<dbReference type="STRING" id="1367852.SAMN05216516_109107"/>
<protein>
    <submittedName>
        <fullName evidence="10">Uncharacterized membrane protein YcaP, DUF421 family</fullName>
    </submittedName>
</protein>
<dbReference type="Proteomes" id="UP000242222">
    <property type="component" value="Unassembled WGS sequence"/>
</dbReference>
<evidence type="ECO:0000259" key="8">
    <source>
        <dbReference type="Pfam" id="PF04239"/>
    </source>
</evidence>
<dbReference type="PANTHER" id="PTHR34582">
    <property type="entry name" value="UPF0702 TRANSMEMBRANE PROTEIN YCAP"/>
    <property type="match status" value="1"/>
</dbReference>
<keyword evidence="4 7" id="KW-0812">Transmembrane</keyword>
<name>A0A1I4ZQZ9_9GAMM</name>
<dbReference type="PANTHER" id="PTHR34582:SF6">
    <property type="entry name" value="UPF0702 TRANSMEMBRANE PROTEIN YCAP"/>
    <property type="match status" value="1"/>
</dbReference>
<dbReference type="EMBL" id="FOVC01000009">
    <property type="protein sequence ID" value="SFN52705.1"/>
    <property type="molecule type" value="Genomic_DNA"/>
</dbReference>
<comment type="similarity">
    <text evidence="2">Belongs to the UPF0702 family.</text>
</comment>
<evidence type="ECO:0000256" key="7">
    <source>
        <dbReference type="SAM" id="Phobius"/>
    </source>
</evidence>
<evidence type="ECO:0000256" key="2">
    <source>
        <dbReference type="ARBA" id="ARBA00006448"/>
    </source>
</evidence>
<feature type="domain" description="YetF-like N-terminal transmembrane" evidence="9">
    <location>
        <begin position="6"/>
        <end position="79"/>
    </location>
</feature>
<evidence type="ECO:0000259" key="9">
    <source>
        <dbReference type="Pfam" id="PF20730"/>
    </source>
</evidence>
<sequence length="219" mass="24392">MEYYGYVLVKFIIGFVIVITHLNLSGKTQLSQMTPIDFIGNFVLGGIIGGVIYSDVIPLYQYTLVLLIGVGLISLLNAISKHVHFFRSVTIGQPIPIIKKGKFLIETISNKKNKIDILNVSSQLHTQGIHSFQEIVYAQIEPSGQITAVCEGSAMPSVIIMKDGKAREHALSEIEKDVRWLKDEMKKVSVNGEDVFIAEFWSGRVTFILNDGEIRKSHA</sequence>
<dbReference type="OrthoDB" id="9778331at2"/>
<dbReference type="RefSeq" id="WP_092878809.1">
    <property type="nucleotide sequence ID" value="NZ_FOVC01000009.1"/>
</dbReference>
<dbReference type="InterPro" id="IPR007353">
    <property type="entry name" value="DUF421"/>
</dbReference>
<dbReference type="InterPro" id="IPR048454">
    <property type="entry name" value="YetF_N"/>
</dbReference>
<dbReference type="Pfam" id="PF20730">
    <property type="entry name" value="YetF_N"/>
    <property type="match status" value="1"/>
</dbReference>
<feature type="domain" description="YetF C-terminal" evidence="8">
    <location>
        <begin position="82"/>
        <end position="200"/>
    </location>
</feature>
<feature type="transmembrane region" description="Helical" evidence="7">
    <location>
        <begin position="36"/>
        <end position="53"/>
    </location>
</feature>
<evidence type="ECO:0000256" key="4">
    <source>
        <dbReference type="ARBA" id="ARBA00022692"/>
    </source>
</evidence>
<reference evidence="11" key="1">
    <citation type="submission" date="2016-10" db="EMBL/GenBank/DDBJ databases">
        <authorList>
            <person name="Varghese N."/>
            <person name="Submissions S."/>
        </authorList>
    </citation>
    <scope>NUCLEOTIDE SEQUENCE [LARGE SCALE GENOMIC DNA]</scope>
    <source>
        <strain evidence="11">N6PO6</strain>
    </source>
</reference>
<keyword evidence="11" id="KW-1185">Reference proteome</keyword>
<keyword evidence="6 7" id="KW-0472">Membrane</keyword>
<proteinExistence type="inferred from homology"/>
<accession>A0A1I4ZQZ9</accession>
<evidence type="ECO:0000313" key="11">
    <source>
        <dbReference type="Proteomes" id="UP000242222"/>
    </source>
</evidence>
<evidence type="ECO:0000256" key="3">
    <source>
        <dbReference type="ARBA" id="ARBA00022475"/>
    </source>
</evidence>
<dbReference type="Gene3D" id="3.30.240.20">
    <property type="entry name" value="bsu07140 like domains"/>
    <property type="match status" value="2"/>
</dbReference>